<feature type="region of interest" description="Disordered" evidence="1">
    <location>
        <begin position="63"/>
        <end position="82"/>
    </location>
</feature>
<evidence type="ECO:0000256" key="1">
    <source>
        <dbReference type="SAM" id="MobiDB-lite"/>
    </source>
</evidence>
<evidence type="ECO:0000313" key="2">
    <source>
        <dbReference type="EMBL" id="CCV08122.1"/>
    </source>
</evidence>
<dbReference type="AlphaFoldDB" id="M5EV43"/>
<gene>
    <name evidence="2" type="ORF">MESS2_730018</name>
</gene>
<dbReference type="Pfam" id="PF05973">
    <property type="entry name" value="Gp49"/>
    <property type="match status" value="1"/>
</dbReference>
<organism evidence="2 3">
    <name type="scientific">Mesorhizobium metallidurans STM 2683</name>
    <dbReference type="NCBI Taxonomy" id="1297569"/>
    <lineage>
        <taxon>Bacteria</taxon>
        <taxon>Pseudomonadati</taxon>
        <taxon>Pseudomonadota</taxon>
        <taxon>Alphaproteobacteria</taxon>
        <taxon>Hyphomicrobiales</taxon>
        <taxon>Phyllobacteriaceae</taxon>
        <taxon>Mesorhizobium</taxon>
    </lineage>
</organism>
<proteinExistence type="predicted"/>
<reference evidence="2 3" key="1">
    <citation type="submission" date="2013-02" db="EMBL/GenBank/DDBJ databases">
        <authorList>
            <person name="Genoscope - CEA"/>
        </authorList>
    </citation>
    <scope>NUCLEOTIDE SEQUENCE [LARGE SCALE GENOMIC DNA]</scope>
    <source>
        <strain evidence="2 3">STM 2683</strain>
    </source>
</reference>
<dbReference type="RefSeq" id="WP_008876998.1">
    <property type="nucleotide sequence ID" value="NZ_CAUM01000143.1"/>
</dbReference>
<dbReference type="Proteomes" id="UP000012062">
    <property type="component" value="Unassembled WGS sequence"/>
</dbReference>
<comment type="caution">
    <text evidence="2">The sequence shown here is derived from an EMBL/GenBank/DDBJ whole genome shotgun (WGS) entry which is preliminary data.</text>
</comment>
<keyword evidence="3" id="KW-1185">Reference proteome</keyword>
<evidence type="ECO:0008006" key="4">
    <source>
        <dbReference type="Google" id="ProtNLM"/>
    </source>
</evidence>
<dbReference type="EMBL" id="CAUM01000143">
    <property type="protein sequence ID" value="CCV08122.1"/>
    <property type="molecule type" value="Genomic_DNA"/>
</dbReference>
<protein>
    <recommendedName>
        <fullName evidence="4">Addiction module toxin RelE</fullName>
    </recommendedName>
</protein>
<accession>M5EV43</accession>
<sequence>MKELRFDAADGVWRVAFAFDSQRKAILLVAGDKSGVKEKRFYKKLIEIADKRFDAHLKRLREAQKTAKEEQKKEKSDGHFRR</sequence>
<dbReference type="STRING" id="1297569.MESS2_730018"/>
<evidence type="ECO:0000313" key="3">
    <source>
        <dbReference type="Proteomes" id="UP000012062"/>
    </source>
</evidence>
<dbReference type="InterPro" id="IPR009241">
    <property type="entry name" value="HigB-like"/>
</dbReference>
<name>M5EV43_9HYPH</name>
<dbReference type="eggNOG" id="COG4683">
    <property type="taxonomic scope" value="Bacteria"/>
</dbReference>